<evidence type="ECO:0000313" key="1">
    <source>
        <dbReference type="EMBL" id="RBL94010.1"/>
    </source>
</evidence>
<dbReference type="AlphaFoldDB" id="A0A365Y691"/>
<keyword evidence="2" id="KW-1185">Reference proteome</keyword>
<protein>
    <submittedName>
        <fullName evidence="1">Uncharacterized protein</fullName>
    </submittedName>
</protein>
<evidence type="ECO:0000313" key="2">
    <source>
        <dbReference type="Proteomes" id="UP000253410"/>
    </source>
</evidence>
<dbReference type="RefSeq" id="WP_113616674.1">
    <property type="nucleotide sequence ID" value="NZ_QFFJ01000001.1"/>
</dbReference>
<gene>
    <name evidence="1" type="ORF">DF182_16150</name>
</gene>
<accession>A0A365Y691</accession>
<name>A0A365Y691_9BACT</name>
<dbReference type="EMBL" id="QFFJ01000001">
    <property type="protein sequence ID" value="RBL94010.1"/>
    <property type="molecule type" value="Genomic_DNA"/>
</dbReference>
<organism evidence="1 2">
    <name type="scientific">Chitinophaga flava</name>
    <dbReference type="NCBI Taxonomy" id="2259036"/>
    <lineage>
        <taxon>Bacteria</taxon>
        <taxon>Pseudomonadati</taxon>
        <taxon>Bacteroidota</taxon>
        <taxon>Chitinophagia</taxon>
        <taxon>Chitinophagales</taxon>
        <taxon>Chitinophagaceae</taxon>
        <taxon>Chitinophaga</taxon>
    </lineage>
</organism>
<reference evidence="1 2" key="1">
    <citation type="submission" date="2018-05" db="EMBL/GenBank/DDBJ databases">
        <title>Chitinophaga sp. K3CV102501T nov., isolated from isolated from a monsoon evergreen broad-leaved forest soil.</title>
        <authorList>
            <person name="Lv Y."/>
        </authorList>
    </citation>
    <scope>NUCLEOTIDE SEQUENCE [LARGE SCALE GENOMIC DNA]</scope>
    <source>
        <strain evidence="1 2">GDMCC 1.1325</strain>
    </source>
</reference>
<proteinExistence type="predicted"/>
<comment type="caution">
    <text evidence="1">The sequence shown here is derived from an EMBL/GenBank/DDBJ whole genome shotgun (WGS) entry which is preliminary data.</text>
</comment>
<dbReference type="Proteomes" id="UP000253410">
    <property type="component" value="Unassembled WGS sequence"/>
</dbReference>
<sequence>MSTNLLFKGITSSKIYTNAMQEIIHALFADIYTVEYQDNIRCQVDIYSKNGTFFMGNSGNNTILPLPSCEEVELFNLFQKMELFIPGDANRGERCNPLSYWPTILC</sequence>